<dbReference type="Proteomes" id="UP000257314">
    <property type="component" value="Segment"/>
</dbReference>
<name>A0A345MCD3_9CAUD</name>
<proteinExistence type="predicted"/>
<evidence type="ECO:0000313" key="1">
    <source>
        <dbReference type="EMBL" id="AXH68154.1"/>
    </source>
</evidence>
<protein>
    <submittedName>
        <fullName evidence="1">Uncharacterized protein</fullName>
    </submittedName>
</protein>
<evidence type="ECO:0000313" key="2">
    <source>
        <dbReference type="Proteomes" id="UP000257314"/>
    </source>
</evidence>
<sequence>MRTIYSGSTCPESIARCIEALEEFIEIVHDSSLDADKAELGSYRLNVDVTSMSRWVSVEVWRSSSSLEYEVACVALDVTELHYATRVPYLATQAAKIYTKVLEDTLRLARKA</sequence>
<accession>A0A345MCD3</accession>
<reference evidence="1 2" key="1">
    <citation type="submission" date="2018-07" db="EMBL/GenBank/DDBJ databases">
        <authorList>
            <person name="Kuzo L.M."/>
            <person name="Shah T.K."/>
            <person name="Sharma A."/>
            <person name="Walton B.D."/>
            <person name="Warner M.H."/>
            <person name="Garlena R.A."/>
            <person name="Russell D.A."/>
            <person name="Pope W.H."/>
            <person name="Jacobs-Sera D."/>
            <person name="Hatfull G.F."/>
        </authorList>
    </citation>
    <scope>NUCLEOTIDE SEQUENCE [LARGE SCALE GENOMIC DNA]</scope>
</reference>
<dbReference type="EMBL" id="MH576976">
    <property type="protein sequence ID" value="AXH68154.1"/>
    <property type="molecule type" value="Genomic_DNA"/>
</dbReference>
<organism evidence="1 2">
    <name type="scientific">Gordonia phage Teatealatte</name>
    <dbReference type="NCBI Taxonomy" id="2283247"/>
    <lineage>
        <taxon>Viruses</taxon>
        <taxon>Duplodnaviria</taxon>
        <taxon>Heunggongvirae</taxon>
        <taxon>Uroviricota</taxon>
        <taxon>Caudoviricetes</taxon>
        <taxon>Demosthenesvirus</taxon>
        <taxon>Demosthenesvirus katyusha</taxon>
    </lineage>
</organism>
<gene>
    <name evidence="1" type="primary">98</name>
    <name evidence="1" type="ORF">SEA_TEATEALATTE_98</name>
</gene>